<protein>
    <recommendedName>
        <fullName evidence="5">Protein DETOXIFICATION</fullName>
    </recommendedName>
</protein>
<evidence type="ECO:0000256" key="2">
    <source>
        <dbReference type="SAM" id="Phobius"/>
    </source>
</evidence>
<dbReference type="GO" id="GO:0042910">
    <property type="term" value="F:xenobiotic transmembrane transporter activity"/>
    <property type="evidence" value="ECO:0007669"/>
    <property type="project" value="InterPro"/>
</dbReference>
<proteinExistence type="inferred from homology"/>
<keyword evidence="2" id="KW-0812">Transmembrane</keyword>
<dbReference type="InterPro" id="IPR002528">
    <property type="entry name" value="MATE_fam"/>
</dbReference>
<accession>A0AAQ3P614</accession>
<dbReference type="EMBL" id="CP144699">
    <property type="protein sequence ID" value="WVZ21625.1"/>
    <property type="molecule type" value="Genomic_DNA"/>
</dbReference>
<evidence type="ECO:0000313" key="4">
    <source>
        <dbReference type="Proteomes" id="UP001374535"/>
    </source>
</evidence>
<evidence type="ECO:0000313" key="3">
    <source>
        <dbReference type="EMBL" id="WVZ21625.1"/>
    </source>
</evidence>
<keyword evidence="2" id="KW-0472">Membrane</keyword>
<keyword evidence="4" id="KW-1185">Reference proteome</keyword>
<sequence length="198" mass="22620">MFIHRVMESFKGDNETEKNLAEALLQPEEAAIHAEQRRDQPYKEQSFGHKLWLEMKKLWVIVGPSIFSHLDSSNMNVITQAFAGHLGEVELAAISIVKTIIVSFNFGLLLGMASALETLCGQAYGAKRYHMLGIYMQRSWIVLFLCCFLLLPFYIFVTSLLKFLGQPDEVAEWSGVVAVWLIPLHFSFAFQFPLQRFL</sequence>
<organism evidence="3 4">
    <name type="scientific">Vigna mungo</name>
    <name type="common">Black gram</name>
    <name type="synonym">Phaseolus mungo</name>
    <dbReference type="NCBI Taxonomy" id="3915"/>
    <lineage>
        <taxon>Eukaryota</taxon>
        <taxon>Viridiplantae</taxon>
        <taxon>Streptophyta</taxon>
        <taxon>Embryophyta</taxon>
        <taxon>Tracheophyta</taxon>
        <taxon>Spermatophyta</taxon>
        <taxon>Magnoliopsida</taxon>
        <taxon>eudicotyledons</taxon>
        <taxon>Gunneridae</taxon>
        <taxon>Pentapetalae</taxon>
        <taxon>rosids</taxon>
        <taxon>fabids</taxon>
        <taxon>Fabales</taxon>
        <taxon>Fabaceae</taxon>
        <taxon>Papilionoideae</taxon>
        <taxon>50 kb inversion clade</taxon>
        <taxon>NPAAA clade</taxon>
        <taxon>indigoferoid/millettioid clade</taxon>
        <taxon>Phaseoleae</taxon>
        <taxon>Vigna</taxon>
    </lineage>
</organism>
<keyword evidence="2" id="KW-1133">Transmembrane helix</keyword>
<gene>
    <name evidence="3" type="ORF">V8G54_008947</name>
</gene>
<evidence type="ECO:0000256" key="1">
    <source>
        <dbReference type="ARBA" id="ARBA00010199"/>
    </source>
</evidence>
<dbReference type="AlphaFoldDB" id="A0AAQ3P614"/>
<evidence type="ECO:0008006" key="5">
    <source>
        <dbReference type="Google" id="ProtNLM"/>
    </source>
</evidence>
<dbReference type="GO" id="GO:0016020">
    <property type="term" value="C:membrane"/>
    <property type="evidence" value="ECO:0007669"/>
    <property type="project" value="InterPro"/>
</dbReference>
<dbReference type="Pfam" id="PF01554">
    <property type="entry name" value="MatE"/>
    <property type="match status" value="1"/>
</dbReference>
<dbReference type="Proteomes" id="UP001374535">
    <property type="component" value="Chromosome 2"/>
</dbReference>
<dbReference type="PANTHER" id="PTHR11206">
    <property type="entry name" value="MULTIDRUG RESISTANCE PROTEIN"/>
    <property type="match status" value="1"/>
</dbReference>
<name>A0AAQ3P614_VIGMU</name>
<comment type="similarity">
    <text evidence="1">Belongs to the multi antimicrobial extrusion (MATE) (TC 2.A.66.1) family.</text>
</comment>
<feature type="transmembrane region" description="Helical" evidence="2">
    <location>
        <begin position="140"/>
        <end position="161"/>
    </location>
</feature>
<feature type="transmembrane region" description="Helical" evidence="2">
    <location>
        <begin position="96"/>
        <end position="119"/>
    </location>
</feature>
<feature type="transmembrane region" description="Helical" evidence="2">
    <location>
        <begin position="173"/>
        <end position="194"/>
    </location>
</feature>
<reference evidence="3 4" key="1">
    <citation type="journal article" date="2023" name="Life. Sci Alliance">
        <title>Evolutionary insights into 3D genome organization and epigenetic landscape of Vigna mungo.</title>
        <authorList>
            <person name="Junaid A."/>
            <person name="Singh B."/>
            <person name="Bhatia S."/>
        </authorList>
    </citation>
    <scope>NUCLEOTIDE SEQUENCE [LARGE SCALE GENOMIC DNA]</scope>
    <source>
        <strain evidence="3">Urdbean</strain>
    </source>
</reference>
<dbReference type="GO" id="GO:0015297">
    <property type="term" value="F:antiporter activity"/>
    <property type="evidence" value="ECO:0007669"/>
    <property type="project" value="InterPro"/>
</dbReference>